<sequence length="153" mass="17377">MEGAVRRELFINGLHCFPGKRVSEFCHGSGHCRPTSLSSSACLLTFPALPQKMERKKLNVKAGTARRRRQYLQSESETYVLLEPGKPEEFVTEEELKARLKGWLESRPGDELPPDLAKFNTMDDVVSHLVKSVCELEIDGEVGSIQWYQVRLE</sequence>
<comment type="caution">
    <text evidence="1">The sequence shown here is derived from an EMBL/GenBank/DDBJ whole genome shotgun (WGS) entry which is preliminary data.</text>
</comment>
<organism evidence="1 2">
    <name type="scientific">Iris pallida</name>
    <name type="common">Sweet iris</name>
    <dbReference type="NCBI Taxonomy" id="29817"/>
    <lineage>
        <taxon>Eukaryota</taxon>
        <taxon>Viridiplantae</taxon>
        <taxon>Streptophyta</taxon>
        <taxon>Embryophyta</taxon>
        <taxon>Tracheophyta</taxon>
        <taxon>Spermatophyta</taxon>
        <taxon>Magnoliopsida</taxon>
        <taxon>Liliopsida</taxon>
        <taxon>Asparagales</taxon>
        <taxon>Iridaceae</taxon>
        <taxon>Iridoideae</taxon>
        <taxon>Irideae</taxon>
        <taxon>Iris</taxon>
    </lineage>
</organism>
<dbReference type="GO" id="GO:0009570">
    <property type="term" value="C:chloroplast stroma"/>
    <property type="evidence" value="ECO:0007669"/>
    <property type="project" value="TreeGrafter"/>
</dbReference>
<evidence type="ECO:0000313" key="1">
    <source>
        <dbReference type="EMBL" id="KAJ6799437.1"/>
    </source>
</evidence>
<proteinExistence type="predicted"/>
<dbReference type="Pfam" id="PF12095">
    <property type="entry name" value="CRR7"/>
    <property type="match status" value="1"/>
</dbReference>
<dbReference type="PANTHER" id="PTHR36803:SF1">
    <property type="entry name" value="PROTEIN CHLORORESPIRATORY REDUCTION 7, CHLOROPLASTIC"/>
    <property type="match status" value="1"/>
</dbReference>
<gene>
    <name evidence="1" type="ORF">M6B38_207290</name>
</gene>
<protein>
    <submittedName>
        <fullName evidence="1">Protein CHLORORESPIRATORY REDUCTION 7, chloroplastic</fullName>
    </submittedName>
</protein>
<dbReference type="Proteomes" id="UP001140949">
    <property type="component" value="Unassembled WGS sequence"/>
</dbReference>
<dbReference type="AlphaFoldDB" id="A0AAX6E5Q4"/>
<dbReference type="InterPro" id="IPR038150">
    <property type="entry name" value="CRR7-like_sf"/>
</dbReference>
<dbReference type="EMBL" id="JANAVB010039817">
    <property type="protein sequence ID" value="KAJ6799437.1"/>
    <property type="molecule type" value="Genomic_DNA"/>
</dbReference>
<reference evidence="1" key="2">
    <citation type="submission" date="2023-04" db="EMBL/GenBank/DDBJ databases">
        <authorList>
            <person name="Bruccoleri R.E."/>
            <person name="Oakeley E.J."/>
            <person name="Faust A.-M."/>
            <person name="Dessus-Babus S."/>
            <person name="Altorfer M."/>
            <person name="Burckhardt D."/>
            <person name="Oertli M."/>
            <person name="Naumann U."/>
            <person name="Petersen F."/>
            <person name="Wong J."/>
        </authorList>
    </citation>
    <scope>NUCLEOTIDE SEQUENCE</scope>
    <source>
        <strain evidence="1">GSM-AAB239-AS_SAM_17_03QT</strain>
        <tissue evidence="1">Leaf</tissue>
    </source>
</reference>
<keyword evidence="2" id="KW-1185">Reference proteome</keyword>
<dbReference type="PANTHER" id="PTHR36803">
    <property type="entry name" value="PROTEIN CHLORORESPIRATORY REDUCTION 7, CHLOROPLASTIC"/>
    <property type="match status" value="1"/>
</dbReference>
<name>A0AAX6E5Q4_IRIPA</name>
<evidence type="ECO:0000313" key="2">
    <source>
        <dbReference type="Proteomes" id="UP001140949"/>
    </source>
</evidence>
<dbReference type="Gene3D" id="3.90.940.40">
    <property type="entry name" value="Protein CHLORORESPIRATORY REDUCTION 7"/>
    <property type="match status" value="1"/>
</dbReference>
<dbReference type="InterPro" id="IPR021954">
    <property type="entry name" value="CRR7"/>
</dbReference>
<accession>A0AAX6E5Q4</accession>
<reference evidence="1" key="1">
    <citation type="journal article" date="2023" name="GigaByte">
        <title>Genome assembly of the bearded iris, Iris pallida Lam.</title>
        <authorList>
            <person name="Bruccoleri R.E."/>
            <person name="Oakeley E.J."/>
            <person name="Faust A.M.E."/>
            <person name="Altorfer M."/>
            <person name="Dessus-Babus S."/>
            <person name="Burckhardt D."/>
            <person name="Oertli M."/>
            <person name="Naumann U."/>
            <person name="Petersen F."/>
            <person name="Wong J."/>
        </authorList>
    </citation>
    <scope>NUCLEOTIDE SEQUENCE</scope>
    <source>
        <strain evidence="1">GSM-AAB239-AS_SAM_17_03QT</strain>
    </source>
</reference>